<dbReference type="GO" id="GO:0008474">
    <property type="term" value="F:palmitoyl-(protein) hydrolase activity"/>
    <property type="evidence" value="ECO:0007669"/>
    <property type="project" value="TreeGrafter"/>
</dbReference>
<protein>
    <submittedName>
        <fullName evidence="1">Acyl- thioesterase</fullName>
    </submittedName>
</protein>
<dbReference type="GO" id="GO:0005737">
    <property type="term" value="C:cytoplasm"/>
    <property type="evidence" value="ECO:0007669"/>
    <property type="project" value="TreeGrafter"/>
</dbReference>
<dbReference type="OrthoDB" id="2418081at2759"/>
<dbReference type="GO" id="GO:0052689">
    <property type="term" value="F:carboxylic ester hydrolase activity"/>
    <property type="evidence" value="ECO:0007669"/>
    <property type="project" value="TreeGrafter"/>
</dbReference>
<dbReference type="SUPFAM" id="SSF53474">
    <property type="entry name" value="alpha/beta-Hydrolases"/>
    <property type="match status" value="1"/>
</dbReference>
<dbReference type="InterPro" id="IPR050565">
    <property type="entry name" value="LYPA1-2/EST-like"/>
</dbReference>
<evidence type="ECO:0000313" key="1">
    <source>
        <dbReference type="EMBL" id="KAH6603748.1"/>
    </source>
</evidence>
<sequence length="284" mass="31170">MVADLPLNTIPPTRPHTHTVIFLHDNHSLARTSVNLLHEATDLGWRSIIQNFASTRWVFPQAPTDQPLMPSLLSISTGIQHVAHAGEPSWWSEENNGGDDDASTRQRNAMSLLAERVQELQKVIRSEVATLGGRWDKVILGGIGDGAGMAMWTLMCLNIPTESFGGAGSDTPNRLGCFVGLSCEALPPGAMLSSARQLQPSSSVSLVDNVNVLKKTPMLMQCFRNAGEKCVERSKALRDFLVGNGVEDVCWKEYADGWPKLNSPRGVEDMKEFLRQKMGMTPNF</sequence>
<dbReference type="EMBL" id="JAIWOZ010000006">
    <property type="protein sequence ID" value="KAH6603748.1"/>
    <property type="molecule type" value="Genomic_DNA"/>
</dbReference>
<dbReference type="PANTHER" id="PTHR10655:SF63">
    <property type="entry name" value="PHOSPHOLIPASE_CARBOXYLESTERASE_THIOESTERASE DOMAIN-CONTAINING PROTEIN"/>
    <property type="match status" value="1"/>
</dbReference>
<dbReference type="InterPro" id="IPR029058">
    <property type="entry name" value="AB_hydrolase_fold"/>
</dbReference>
<dbReference type="AlphaFoldDB" id="A0A9P8QJC0"/>
<dbReference type="PANTHER" id="PTHR10655">
    <property type="entry name" value="LYSOPHOSPHOLIPASE-RELATED"/>
    <property type="match status" value="1"/>
</dbReference>
<gene>
    <name evidence="1" type="ORF">Trco_007194</name>
</gene>
<organism evidence="1 2">
    <name type="scientific">Trichoderma cornu-damae</name>
    <dbReference type="NCBI Taxonomy" id="654480"/>
    <lineage>
        <taxon>Eukaryota</taxon>
        <taxon>Fungi</taxon>
        <taxon>Dikarya</taxon>
        <taxon>Ascomycota</taxon>
        <taxon>Pezizomycotina</taxon>
        <taxon>Sordariomycetes</taxon>
        <taxon>Hypocreomycetidae</taxon>
        <taxon>Hypocreales</taxon>
        <taxon>Hypocreaceae</taxon>
        <taxon>Trichoderma</taxon>
    </lineage>
</organism>
<keyword evidence="2" id="KW-1185">Reference proteome</keyword>
<dbReference type="Proteomes" id="UP000827724">
    <property type="component" value="Unassembled WGS sequence"/>
</dbReference>
<name>A0A9P8QJC0_9HYPO</name>
<dbReference type="Gene3D" id="3.40.50.1820">
    <property type="entry name" value="alpha/beta hydrolase"/>
    <property type="match status" value="1"/>
</dbReference>
<comment type="caution">
    <text evidence="1">The sequence shown here is derived from an EMBL/GenBank/DDBJ whole genome shotgun (WGS) entry which is preliminary data.</text>
</comment>
<proteinExistence type="predicted"/>
<evidence type="ECO:0000313" key="2">
    <source>
        <dbReference type="Proteomes" id="UP000827724"/>
    </source>
</evidence>
<reference evidence="1" key="1">
    <citation type="submission" date="2021-08" db="EMBL/GenBank/DDBJ databases">
        <title>Chromosome-Level Trichoderma cornu-damae using Hi-C Data.</title>
        <authorList>
            <person name="Kim C.S."/>
        </authorList>
    </citation>
    <scope>NUCLEOTIDE SEQUENCE</scope>
    <source>
        <strain evidence="1">KA19-0412C</strain>
    </source>
</reference>
<accession>A0A9P8QJC0</accession>